<dbReference type="SUPFAM" id="SSF57667">
    <property type="entry name" value="beta-beta-alpha zinc fingers"/>
    <property type="match status" value="3"/>
</dbReference>
<dbReference type="FunFam" id="3.30.160.60:FF:000355">
    <property type="entry name" value="zinc finger and SCAN domain-containing protein 20 isoform X1"/>
    <property type="match status" value="1"/>
</dbReference>
<evidence type="ECO:0000256" key="4">
    <source>
        <dbReference type="ARBA" id="ARBA00022737"/>
    </source>
</evidence>
<keyword evidence="7" id="KW-0539">Nucleus</keyword>
<dbReference type="HOGENOM" id="CLU_002678_49_8_1"/>
<dbReference type="PANTHER" id="PTHR23235:SF142">
    <property type="entry name" value="ZINC FINGER PROTEIN 384"/>
    <property type="match status" value="1"/>
</dbReference>
<protein>
    <recommendedName>
        <fullName evidence="10">C2H2-type domain-containing protein</fullName>
    </recommendedName>
</protein>
<dbReference type="FunFam" id="3.30.160.60:FF:000690">
    <property type="entry name" value="Zinc finger protein 354C"/>
    <property type="match status" value="1"/>
</dbReference>
<keyword evidence="6" id="KW-0862">Zinc</keyword>
<dbReference type="Pfam" id="PF13837">
    <property type="entry name" value="Myb_DNA-bind_4"/>
    <property type="match status" value="1"/>
</dbReference>
<accession>H0XE83</accession>
<evidence type="ECO:0000313" key="12">
    <source>
        <dbReference type="Proteomes" id="UP000005225"/>
    </source>
</evidence>
<name>H0XE83_OTOGA</name>
<evidence type="ECO:0000256" key="6">
    <source>
        <dbReference type="ARBA" id="ARBA00022833"/>
    </source>
</evidence>
<dbReference type="Gene3D" id="3.30.160.60">
    <property type="entry name" value="Classic Zinc Finger"/>
    <property type="match status" value="6"/>
</dbReference>
<reference evidence="11" key="3">
    <citation type="submission" date="2025-09" db="UniProtKB">
        <authorList>
            <consortium name="Ensembl"/>
        </authorList>
    </citation>
    <scope>IDENTIFICATION</scope>
</reference>
<evidence type="ECO:0000256" key="1">
    <source>
        <dbReference type="ARBA" id="ARBA00004123"/>
    </source>
</evidence>
<evidence type="ECO:0000313" key="11">
    <source>
        <dbReference type="Ensembl" id="ENSOGAP00000014238.2"/>
    </source>
</evidence>
<evidence type="ECO:0000256" key="8">
    <source>
        <dbReference type="PROSITE-ProRule" id="PRU00042"/>
    </source>
</evidence>
<feature type="domain" description="C2H2-type" evidence="10">
    <location>
        <begin position="280"/>
        <end position="307"/>
    </location>
</feature>
<dbReference type="Pfam" id="PF00096">
    <property type="entry name" value="zf-C2H2"/>
    <property type="match status" value="4"/>
</dbReference>
<dbReference type="GO" id="GO:0000978">
    <property type="term" value="F:RNA polymerase II cis-regulatory region sequence-specific DNA binding"/>
    <property type="evidence" value="ECO:0007669"/>
    <property type="project" value="TreeGrafter"/>
</dbReference>
<feature type="compositionally biased region" description="Basic and acidic residues" evidence="9">
    <location>
        <begin position="184"/>
        <end position="198"/>
    </location>
</feature>
<feature type="domain" description="C2H2-type" evidence="10">
    <location>
        <begin position="364"/>
        <end position="382"/>
    </location>
</feature>
<reference evidence="12" key="1">
    <citation type="submission" date="2011-03" db="EMBL/GenBank/DDBJ databases">
        <title>Version 3 of the genome sequence of Otolemur garnettii (Bushbaby).</title>
        <authorList>
            <consortium name="The Broad Institute Genome Sequencing Platform"/>
            <person name="Di Palma F."/>
            <person name="Johnson J."/>
            <person name="Lander E.S."/>
            <person name="Lindblad-Toh K."/>
            <person name="Jaffe D.B."/>
            <person name="Gnerre S."/>
            <person name="MacCallum I."/>
            <person name="Przybylski D."/>
            <person name="Ribeiro F.J."/>
            <person name="Burton J.N."/>
            <person name="Walker B.J."/>
            <person name="Sharpe T."/>
            <person name="Hall G."/>
        </authorList>
    </citation>
    <scope>NUCLEOTIDE SEQUENCE [LARGE SCALE GENOMIC DNA]</scope>
</reference>
<comment type="similarity">
    <text evidence="2">Belongs to the krueppel C2H2-type zinc-finger protein family.</text>
</comment>
<dbReference type="PROSITE" id="PS00028">
    <property type="entry name" value="ZINC_FINGER_C2H2_1"/>
    <property type="match status" value="4"/>
</dbReference>
<keyword evidence="12" id="KW-1185">Reference proteome</keyword>
<sequence length="423" mass="47916">VYWGYEETKAFLATLGSSQFYRKFQTHQQNSQIYGVAERLQEQGFSWTPEQCHNKFRSLQLSYHKVTLGCVPEPCIFYEETDAYASVSPMASSAVPGLEGSIVEAGEMHEQSGEPKEVVKDGIVDGTNSDEKDYSIPLLSFFIVHFISFFLPGFEIKNGIKKENLKWDDDSEEVEMNKVLHGKSSGEEFSHSESEPTSRRQYRNSPGESEEKSPSQDKMSHQRLCTGDKAYTHFLCGNNCSQSVPVPCKTALELEKSSQFPECGKAFSRHQRIHTGEKPRKCSECGKVLSECSNLTTHLRTHTGERPYQCGQCGKSFNQRSSLIVHQRTHKGKKPYQCIVCGKRFNNSSQFSTHQSIHTGETLYKCKECGKSFSNSSHFSAHTEEKPYKCTQCEKSFIKNSALTCHQVLHIKEITVITESERK</sequence>
<dbReference type="Gene3D" id="1.10.10.60">
    <property type="entry name" value="Homeodomain-like"/>
    <property type="match status" value="1"/>
</dbReference>
<dbReference type="InterPro" id="IPR013087">
    <property type="entry name" value="Znf_C2H2_type"/>
</dbReference>
<organism evidence="11 12">
    <name type="scientific">Otolemur garnettii</name>
    <name type="common">Small-eared galago</name>
    <name type="synonym">Garnett's greater bushbaby</name>
    <dbReference type="NCBI Taxonomy" id="30611"/>
    <lineage>
        <taxon>Eukaryota</taxon>
        <taxon>Metazoa</taxon>
        <taxon>Chordata</taxon>
        <taxon>Craniata</taxon>
        <taxon>Vertebrata</taxon>
        <taxon>Euteleostomi</taxon>
        <taxon>Mammalia</taxon>
        <taxon>Eutheria</taxon>
        <taxon>Euarchontoglires</taxon>
        <taxon>Primates</taxon>
        <taxon>Strepsirrhini</taxon>
        <taxon>Lorisiformes</taxon>
        <taxon>Galagidae</taxon>
        <taxon>Otolemur</taxon>
    </lineage>
</organism>
<dbReference type="InterPro" id="IPR044822">
    <property type="entry name" value="Myb_DNA-bind_4"/>
</dbReference>
<keyword evidence="3" id="KW-0479">Metal-binding</keyword>
<dbReference type="PANTHER" id="PTHR23235">
    <property type="entry name" value="KRUEPPEL-LIKE TRANSCRIPTION FACTOR"/>
    <property type="match status" value="1"/>
</dbReference>
<dbReference type="AlphaFoldDB" id="H0XE83"/>
<dbReference type="SMART" id="SM00355">
    <property type="entry name" value="ZnF_C2H2"/>
    <property type="match status" value="5"/>
</dbReference>
<dbReference type="eggNOG" id="KOG1721">
    <property type="taxonomic scope" value="Eukaryota"/>
</dbReference>
<reference evidence="11" key="2">
    <citation type="submission" date="2025-08" db="UniProtKB">
        <authorList>
            <consortium name="Ensembl"/>
        </authorList>
    </citation>
    <scope>IDENTIFICATION</scope>
</reference>
<dbReference type="GeneTree" id="ENSGT00940000159113"/>
<dbReference type="GO" id="GO:0005634">
    <property type="term" value="C:nucleus"/>
    <property type="evidence" value="ECO:0007669"/>
    <property type="project" value="UniProtKB-SubCell"/>
</dbReference>
<dbReference type="GO" id="GO:0000981">
    <property type="term" value="F:DNA-binding transcription factor activity, RNA polymerase II-specific"/>
    <property type="evidence" value="ECO:0007669"/>
    <property type="project" value="TreeGrafter"/>
</dbReference>
<dbReference type="InParanoid" id="H0XE83"/>
<proteinExistence type="inferred from homology"/>
<dbReference type="GO" id="GO:0008270">
    <property type="term" value="F:zinc ion binding"/>
    <property type="evidence" value="ECO:0007669"/>
    <property type="project" value="UniProtKB-KW"/>
</dbReference>
<comment type="subcellular location">
    <subcellularLocation>
        <location evidence="1">Nucleus</location>
    </subcellularLocation>
</comment>
<feature type="domain" description="C2H2-type" evidence="10">
    <location>
        <begin position="308"/>
        <end position="335"/>
    </location>
</feature>
<feature type="region of interest" description="Disordered" evidence="9">
    <location>
        <begin position="180"/>
        <end position="221"/>
    </location>
</feature>
<evidence type="ECO:0000256" key="9">
    <source>
        <dbReference type="SAM" id="MobiDB-lite"/>
    </source>
</evidence>
<dbReference type="STRING" id="30611.ENSOGAP00000014238"/>
<dbReference type="PROSITE" id="PS50157">
    <property type="entry name" value="ZINC_FINGER_C2H2_2"/>
    <property type="match status" value="5"/>
</dbReference>
<evidence type="ECO:0000256" key="2">
    <source>
        <dbReference type="ARBA" id="ARBA00006991"/>
    </source>
</evidence>
<dbReference type="FunFam" id="3.30.160.60:FF:002343">
    <property type="entry name" value="Zinc finger protein 33A"/>
    <property type="match status" value="2"/>
</dbReference>
<feature type="compositionally biased region" description="Basic and acidic residues" evidence="9">
    <location>
        <begin position="209"/>
        <end position="220"/>
    </location>
</feature>
<feature type="domain" description="C2H2-type" evidence="10">
    <location>
        <begin position="388"/>
        <end position="415"/>
    </location>
</feature>
<dbReference type="Ensembl" id="ENSOGAT00000015899.2">
    <property type="protein sequence ID" value="ENSOGAP00000014238.2"/>
    <property type="gene ID" value="ENSOGAG00000015894.2"/>
</dbReference>
<dbReference type="Proteomes" id="UP000005225">
    <property type="component" value="Unassembled WGS sequence"/>
</dbReference>
<evidence type="ECO:0000259" key="10">
    <source>
        <dbReference type="PROSITE" id="PS50157"/>
    </source>
</evidence>
<evidence type="ECO:0000256" key="5">
    <source>
        <dbReference type="ARBA" id="ARBA00022771"/>
    </source>
</evidence>
<evidence type="ECO:0000256" key="3">
    <source>
        <dbReference type="ARBA" id="ARBA00022723"/>
    </source>
</evidence>
<dbReference type="OMA" id="WDGSELA"/>
<keyword evidence="5 8" id="KW-0863">Zinc-finger</keyword>
<dbReference type="FunFam" id="3.30.160.60:FF:001530">
    <property type="entry name" value="Zinc finger protein 268"/>
    <property type="match status" value="1"/>
</dbReference>
<dbReference type="EMBL" id="AAQR03078243">
    <property type="status" value="NOT_ANNOTATED_CDS"/>
    <property type="molecule type" value="Genomic_DNA"/>
</dbReference>
<dbReference type="InterPro" id="IPR036236">
    <property type="entry name" value="Znf_C2H2_sf"/>
</dbReference>
<feature type="domain" description="C2H2-type" evidence="10">
    <location>
        <begin position="336"/>
        <end position="363"/>
    </location>
</feature>
<keyword evidence="4" id="KW-0677">Repeat</keyword>
<evidence type="ECO:0000256" key="7">
    <source>
        <dbReference type="ARBA" id="ARBA00023242"/>
    </source>
</evidence>